<keyword evidence="1" id="KW-1003">Cell membrane</keyword>
<evidence type="ECO:0000256" key="3">
    <source>
        <dbReference type="ARBA" id="ARBA00022670"/>
    </source>
</evidence>
<evidence type="ECO:0000256" key="7">
    <source>
        <dbReference type="ARBA" id="ARBA00023136"/>
    </source>
</evidence>
<gene>
    <name evidence="9" type="ORF">ACEU3E_04675</name>
</gene>
<keyword evidence="3" id="KW-0645">Protease</keyword>
<name>A0ABV4UW82_9BACL</name>
<keyword evidence="10" id="KW-1185">Reference proteome</keyword>
<evidence type="ECO:0000256" key="8">
    <source>
        <dbReference type="SAM" id="Phobius"/>
    </source>
</evidence>
<keyword evidence="6 8" id="KW-1133">Transmembrane helix</keyword>
<dbReference type="EMBL" id="JBHDLN010000002">
    <property type="protein sequence ID" value="MFB0841452.1"/>
    <property type="molecule type" value="Genomic_DNA"/>
</dbReference>
<keyword evidence="7 8" id="KW-0472">Membrane</keyword>
<evidence type="ECO:0000256" key="1">
    <source>
        <dbReference type="ARBA" id="ARBA00022475"/>
    </source>
</evidence>
<feature type="transmembrane region" description="Helical" evidence="8">
    <location>
        <begin position="104"/>
        <end position="123"/>
    </location>
</feature>
<feature type="transmembrane region" description="Helical" evidence="8">
    <location>
        <begin position="29"/>
        <end position="47"/>
    </location>
</feature>
<dbReference type="RefSeq" id="WP_373948942.1">
    <property type="nucleotide sequence ID" value="NZ_JBHDLN010000002.1"/>
</dbReference>
<dbReference type="Pfam" id="PF04647">
    <property type="entry name" value="AgrB"/>
    <property type="match status" value="1"/>
</dbReference>
<organism evidence="9 10">
    <name type="scientific">Paenibacillus oleatilyticus</name>
    <dbReference type="NCBI Taxonomy" id="2594886"/>
    <lineage>
        <taxon>Bacteria</taxon>
        <taxon>Bacillati</taxon>
        <taxon>Bacillota</taxon>
        <taxon>Bacilli</taxon>
        <taxon>Bacillales</taxon>
        <taxon>Paenibacillaceae</taxon>
        <taxon>Paenibacillus</taxon>
    </lineage>
</organism>
<evidence type="ECO:0000313" key="9">
    <source>
        <dbReference type="EMBL" id="MFB0841452.1"/>
    </source>
</evidence>
<evidence type="ECO:0000256" key="4">
    <source>
        <dbReference type="ARBA" id="ARBA00022692"/>
    </source>
</evidence>
<feature type="transmembrane region" description="Helical" evidence="8">
    <location>
        <begin position="59"/>
        <end position="92"/>
    </location>
</feature>
<evidence type="ECO:0000256" key="6">
    <source>
        <dbReference type="ARBA" id="ARBA00022989"/>
    </source>
</evidence>
<sequence length="173" mass="19115">MIRRPSRAIATWLKNANPEETASIEVMEYALSNLINISLIIIISLGIGHSMGKYGETALALFSFILLRFFSGGVHISSSLGCMAITIVLCSTIPRLPVLNRPEILIFTLLCILLLLLFAPQVHNEAGFKPELKRLFKIISLCIVSSNLIFWSSIISVSFLIQCLTLIPLKGDK</sequence>
<evidence type="ECO:0000313" key="10">
    <source>
        <dbReference type="Proteomes" id="UP001575622"/>
    </source>
</evidence>
<dbReference type="InterPro" id="IPR006741">
    <property type="entry name" value="AgrB"/>
</dbReference>
<dbReference type="Proteomes" id="UP001575622">
    <property type="component" value="Unassembled WGS sequence"/>
</dbReference>
<accession>A0ABV4UW82</accession>
<proteinExistence type="predicted"/>
<evidence type="ECO:0000256" key="2">
    <source>
        <dbReference type="ARBA" id="ARBA00022654"/>
    </source>
</evidence>
<feature type="transmembrane region" description="Helical" evidence="8">
    <location>
        <begin position="135"/>
        <end position="167"/>
    </location>
</feature>
<reference evidence="9 10" key="1">
    <citation type="submission" date="2024-09" db="EMBL/GenBank/DDBJ databases">
        <authorList>
            <person name="Makale K.P.P."/>
            <person name="Makhzoum A."/>
            <person name="Rantong G."/>
            <person name="Rahube T.O."/>
        </authorList>
    </citation>
    <scope>NUCLEOTIDE SEQUENCE [LARGE SCALE GENOMIC DNA]</scope>
    <source>
        <strain evidence="9 10">KM_D13</strain>
    </source>
</reference>
<dbReference type="SMART" id="SM00793">
    <property type="entry name" value="AgrB"/>
    <property type="match status" value="1"/>
</dbReference>
<keyword evidence="2" id="KW-0673">Quorum sensing</keyword>
<comment type="caution">
    <text evidence="9">The sequence shown here is derived from an EMBL/GenBank/DDBJ whole genome shotgun (WGS) entry which is preliminary data.</text>
</comment>
<evidence type="ECO:0000256" key="5">
    <source>
        <dbReference type="ARBA" id="ARBA00022801"/>
    </source>
</evidence>
<keyword evidence="4 8" id="KW-0812">Transmembrane</keyword>
<protein>
    <submittedName>
        <fullName evidence="9">Accessory gene regulator B family protein</fullName>
    </submittedName>
</protein>
<keyword evidence="5" id="KW-0378">Hydrolase</keyword>